<protein>
    <submittedName>
        <fullName evidence="1">Uncharacterized protein</fullName>
    </submittedName>
</protein>
<sequence length="101" mass="10691">MAPLPDERVEEVQASAAAGTIQPDDVVISGMSGTYANCHNVNELSQKLYAKAAGWRRAIYEAAVGPSGNDHYKNMCPCKRGLKHSRSGAGATSGLRAKCAR</sequence>
<accession>A0A4C1XRN7</accession>
<dbReference type="AlphaFoldDB" id="A0A4C1XRN7"/>
<gene>
    <name evidence="1" type="ORF">EVAR_89946_1</name>
</gene>
<evidence type="ECO:0000313" key="2">
    <source>
        <dbReference type="Proteomes" id="UP000299102"/>
    </source>
</evidence>
<dbReference type="OrthoDB" id="329835at2759"/>
<reference evidence="1 2" key="1">
    <citation type="journal article" date="2019" name="Commun. Biol.">
        <title>The bagworm genome reveals a unique fibroin gene that provides high tensile strength.</title>
        <authorList>
            <person name="Kono N."/>
            <person name="Nakamura H."/>
            <person name="Ohtoshi R."/>
            <person name="Tomita M."/>
            <person name="Numata K."/>
            <person name="Arakawa K."/>
        </authorList>
    </citation>
    <scope>NUCLEOTIDE SEQUENCE [LARGE SCALE GENOMIC DNA]</scope>
</reference>
<organism evidence="1 2">
    <name type="scientific">Eumeta variegata</name>
    <name type="common">Bagworm moth</name>
    <name type="synonym">Eumeta japonica</name>
    <dbReference type="NCBI Taxonomy" id="151549"/>
    <lineage>
        <taxon>Eukaryota</taxon>
        <taxon>Metazoa</taxon>
        <taxon>Ecdysozoa</taxon>
        <taxon>Arthropoda</taxon>
        <taxon>Hexapoda</taxon>
        <taxon>Insecta</taxon>
        <taxon>Pterygota</taxon>
        <taxon>Neoptera</taxon>
        <taxon>Endopterygota</taxon>
        <taxon>Lepidoptera</taxon>
        <taxon>Glossata</taxon>
        <taxon>Ditrysia</taxon>
        <taxon>Tineoidea</taxon>
        <taxon>Psychidae</taxon>
        <taxon>Oiketicinae</taxon>
        <taxon>Eumeta</taxon>
    </lineage>
</organism>
<evidence type="ECO:0000313" key="1">
    <source>
        <dbReference type="EMBL" id="GBP64867.1"/>
    </source>
</evidence>
<dbReference type="EMBL" id="BGZK01000911">
    <property type="protein sequence ID" value="GBP64867.1"/>
    <property type="molecule type" value="Genomic_DNA"/>
</dbReference>
<comment type="caution">
    <text evidence="1">The sequence shown here is derived from an EMBL/GenBank/DDBJ whole genome shotgun (WGS) entry which is preliminary data.</text>
</comment>
<proteinExistence type="predicted"/>
<name>A0A4C1XRN7_EUMVA</name>
<dbReference type="Proteomes" id="UP000299102">
    <property type="component" value="Unassembled WGS sequence"/>
</dbReference>
<keyword evidence="2" id="KW-1185">Reference proteome</keyword>